<proteinExistence type="inferred from homology"/>
<dbReference type="Gene3D" id="3.40.50.300">
    <property type="entry name" value="P-loop containing nucleotide triphosphate hydrolases"/>
    <property type="match status" value="2"/>
</dbReference>
<dbReference type="InterPro" id="IPR000863">
    <property type="entry name" value="Sulfotransferase_dom"/>
</dbReference>
<comment type="similarity">
    <text evidence="1 3">Belongs to the sulfotransferase 1 family.</text>
</comment>
<organism evidence="5 6">
    <name type="scientific">Albula glossodonta</name>
    <name type="common">roundjaw bonefish</name>
    <dbReference type="NCBI Taxonomy" id="121402"/>
    <lineage>
        <taxon>Eukaryota</taxon>
        <taxon>Metazoa</taxon>
        <taxon>Chordata</taxon>
        <taxon>Craniata</taxon>
        <taxon>Vertebrata</taxon>
        <taxon>Euteleostomi</taxon>
        <taxon>Actinopterygii</taxon>
        <taxon>Neopterygii</taxon>
        <taxon>Teleostei</taxon>
        <taxon>Albuliformes</taxon>
        <taxon>Albulidae</taxon>
        <taxon>Albula</taxon>
    </lineage>
</organism>
<comment type="caution">
    <text evidence="5">The sequence shown here is derived from an EMBL/GenBank/DDBJ whole genome shotgun (WGS) entry which is preliminary data.</text>
</comment>
<keyword evidence="6" id="KW-1185">Reference proteome</keyword>
<feature type="domain" description="Sulfotransferase" evidence="4">
    <location>
        <begin position="53"/>
        <end position="264"/>
    </location>
</feature>
<evidence type="ECO:0000256" key="2">
    <source>
        <dbReference type="ARBA" id="ARBA00022679"/>
    </source>
</evidence>
<evidence type="ECO:0000313" key="6">
    <source>
        <dbReference type="Proteomes" id="UP000824540"/>
    </source>
</evidence>
<dbReference type="EMBL" id="JAFBMS010000235">
    <property type="protein sequence ID" value="KAG9332867.1"/>
    <property type="molecule type" value="Genomic_DNA"/>
</dbReference>
<dbReference type="InterPro" id="IPR027417">
    <property type="entry name" value="P-loop_NTPase"/>
</dbReference>
<evidence type="ECO:0000256" key="3">
    <source>
        <dbReference type="RuleBase" id="RU361155"/>
    </source>
</evidence>
<reference evidence="5" key="1">
    <citation type="thesis" date="2021" institute="BYU ScholarsArchive" country="Provo, UT, USA">
        <title>Applications of and Algorithms for Genome Assembly and Genomic Analyses with an Emphasis on Marine Teleosts.</title>
        <authorList>
            <person name="Pickett B.D."/>
        </authorList>
    </citation>
    <scope>NUCLEOTIDE SEQUENCE</scope>
    <source>
        <strain evidence="5">HI-2016</strain>
    </source>
</reference>
<sequence>MSAPFPARIQSRMEQAKTMKEEDKLYRHDGVLYPVIMCPPENLAALENLEARPDDVMLVAYPKCATQNPVRLFVSHRTLCVCLYLTATQNPVRLFVSHRTLTLCVCLYLTATQNPVRLFVSHRTLTLCVCLYLTATQNPVRFNWMVAVLRKIITAGSGREQDAKMPPLIEFFGPEMVQMLVIFRNPKDTAVSFYHFSVKNPVLPTPESWDKFYAEYMSGDVPWGLYFDHALAWEKRLDDPNVMVITYEELKEDLFKGVQQISSFEACLPDMLYSGSTQSSRLMASKRGSLKTFHAARRSICAHRRSRVTSARGEVSTAWADAWARGGVLSPRFDEWHPQNPLLTHLSEREGEHTSCRMTAS</sequence>
<name>A0A8T2N8N7_9TELE</name>
<dbReference type="AlphaFoldDB" id="A0A8T2N8N7"/>
<dbReference type="Pfam" id="PF00685">
    <property type="entry name" value="Sulfotransfer_1"/>
    <property type="match status" value="1"/>
</dbReference>
<dbReference type="GO" id="GO:0008146">
    <property type="term" value="F:sulfotransferase activity"/>
    <property type="evidence" value="ECO:0007669"/>
    <property type="project" value="InterPro"/>
</dbReference>
<dbReference type="SUPFAM" id="SSF52540">
    <property type="entry name" value="P-loop containing nucleoside triphosphate hydrolases"/>
    <property type="match status" value="1"/>
</dbReference>
<protein>
    <recommendedName>
        <fullName evidence="3">Sulfotransferase</fullName>
        <ecNumber evidence="3">2.8.2.-</ecNumber>
    </recommendedName>
</protein>
<evidence type="ECO:0000313" key="5">
    <source>
        <dbReference type="EMBL" id="KAG9332867.1"/>
    </source>
</evidence>
<dbReference type="PANTHER" id="PTHR11783">
    <property type="entry name" value="SULFOTRANSFERASE SULT"/>
    <property type="match status" value="1"/>
</dbReference>
<feature type="non-terminal residue" evidence="5">
    <location>
        <position position="1"/>
    </location>
</feature>
<accession>A0A8T2N8N7</accession>
<evidence type="ECO:0000259" key="4">
    <source>
        <dbReference type="Pfam" id="PF00685"/>
    </source>
</evidence>
<dbReference type="OrthoDB" id="205623at2759"/>
<keyword evidence="2 3" id="KW-0808">Transferase</keyword>
<evidence type="ECO:0000256" key="1">
    <source>
        <dbReference type="ARBA" id="ARBA00005771"/>
    </source>
</evidence>
<dbReference type="EC" id="2.8.2.-" evidence="3"/>
<gene>
    <name evidence="5" type="ORF">JZ751_014471</name>
</gene>
<dbReference type="Proteomes" id="UP000824540">
    <property type="component" value="Unassembled WGS sequence"/>
</dbReference>